<organism evidence="2 3">
    <name type="scientific">Forsythia ovata</name>
    <dbReference type="NCBI Taxonomy" id="205694"/>
    <lineage>
        <taxon>Eukaryota</taxon>
        <taxon>Viridiplantae</taxon>
        <taxon>Streptophyta</taxon>
        <taxon>Embryophyta</taxon>
        <taxon>Tracheophyta</taxon>
        <taxon>Spermatophyta</taxon>
        <taxon>Magnoliopsida</taxon>
        <taxon>eudicotyledons</taxon>
        <taxon>Gunneridae</taxon>
        <taxon>Pentapetalae</taxon>
        <taxon>asterids</taxon>
        <taxon>lamiids</taxon>
        <taxon>Lamiales</taxon>
        <taxon>Oleaceae</taxon>
        <taxon>Forsythieae</taxon>
        <taxon>Forsythia</taxon>
    </lineage>
</organism>
<proteinExistence type="predicted"/>
<name>A0ABD1S067_9LAMI</name>
<keyword evidence="3" id="KW-1185">Reference proteome</keyword>
<comment type="caution">
    <text evidence="2">The sequence shown here is derived from an EMBL/GenBank/DDBJ whole genome shotgun (WGS) entry which is preliminary data.</text>
</comment>
<feature type="compositionally biased region" description="Basic and acidic residues" evidence="1">
    <location>
        <begin position="82"/>
        <end position="99"/>
    </location>
</feature>
<evidence type="ECO:0000256" key="1">
    <source>
        <dbReference type="SAM" id="MobiDB-lite"/>
    </source>
</evidence>
<evidence type="ECO:0000313" key="3">
    <source>
        <dbReference type="Proteomes" id="UP001604277"/>
    </source>
</evidence>
<dbReference type="EMBL" id="JBFOLJ010000011">
    <property type="protein sequence ID" value="KAL2494095.1"/>
    <property type="molecule type" value="Genomic_DNA"/>
</dbReference>
<protein>
    <submittedName>
        <fullName evidence="2">Uncharacterized protein</fullName>
    </submittedName>
</protein>
<sequence>MAMRGSLNQRSAPSACQLDDELMSSANATAVVQRKVREMYLEALMAQPFTLLKMSAPLMTEHVEARMAHANPQAHKIIRSSKAQEEGGSCRDESIMRDARRARRGGGSTPSQRAKGLTPLQRAKECTLSPIVKGLTLSPQAVEWTPSQ</sequence>
<gene>
    <name evidence="2" type="ORF">Fot_37852</name>
</gene>
<dbReference type="Proteomes" id="UP001604277">
    <property type="component" value="Unassembled WGS sequence"/>
</dbReference>
<reference evidence="3" key="1">
    <citation type="submission" date="2024-07" db="EMBL/GenBank/DDBJ databases">
        <title>Two chromosome-level genome assemblies of Korean endemic species Abeliophyllum distichum and Forsythia ovata (Oleaceae).</title>
        <authorList>
            <person name="Jang H."/>
        </authorList>
    </citation>
    <scope>NUCLEOTIDE SEQUENCE [LARGE SCALE GENOMIC DNA]</scope>
</reference>
<evidence type="ECO:0000313" key="2">
    <source>
        <dbReference type="EMBL" id="KAL2494095.1"/>
    </source>
</evidence>
<feature type="region of interest" description="Disordered" evidence="1">
    <location>
        <begin position="70"/>
        <end position="123"/>
    </location>
</feature>
<dbReference type="AlphaFoldDB" id="A0ABD1S067"/>
<accession>A0ABD1S067</accession>